<reference evidence="1 2" key="1">
    <citation type="submission" date="2017-06" db="EMBL/GenBank/DDBJ databases">
        <title>Genome sequencing of cyanobaciteial culture collection at National Institute for Environmental Studies (NIES).</title>
        <authorList>
            <person name="Hirose Y."/>
            <person name="Shimura Y."/>
            <person name="Fujisawa T."/>
            <person name="Nakamura Y."/>
            <person name="Kawachi M."/>
        </authorList>
    </citation>
    <scope>NUCLEOTIDE SEQUENCE [LARGE SCALE GENOMIC DNA]</scope>
    <source>
        <strain evidence="1 2">NIES-37</strain>
    </source>
</reference>
<dbReference type="AlphaFoldDB" id="A0A1Z4MUR7"/>
<dbReference type="EMBL" id="AP018248">
    <property type="protein sequence ID" value="BAY97216.1"/>
    <property type="molecule type" value="Genomic_DNA"/>
</dbReference>
<dbReference type="KEGG" id="ttq:NIES37_11530"/>
<dbReference type="Proteomes" id="UP000218785">
    <property type="component" value="Chromosome"/>
</dbReference>
<protein>
    <submittedName>
        <fullName evidence="1">Uncharacterized protein</fullName>
    </submittedName>
</protein>
<name>A0A1Z4MUR7_9CYAN</name>
<dbReference type="RefSeq" id="WP_096574302.1">
    <property type="nucleotide sequence ID" value="NZ_CAWNJS010000001.1"/>
</dbReference>
<evidence type="ECO:0000313" key="1">
    <source>
        <dbReference type="EMBL" id="BAY97216.1"/>
    </source>
</evidence>
<sequence length="91" mass="10705">MITARLRTRALLKVLKKLFPQEEWNSRRLYNDVSKNNDTYRYADTTVTWVAHPDKLIGQHQHLYEITSIRKQDLLNALTHSGVHYDLITGI</sequence>
<organism evidence="1 2">
    <name type="scientific">Tolypothrix tenuis PCC 7101</name>
    <dbReference type="NCBI Taxonomy" id="231146"/>
    <lineage>
        <taxon>Bacteria</taxon>
        <taxon>Bacillati</taxon>
        <taxon>Cyanobacteriota</taxon>
        <taxon>Cyanophyceae</taxon>
        <taxon>Nostocales</taxon>
        <taxon>Tolypothrichaceae</taxon>
        <taxon>Tolypothrix</taxon>
    </lineage>
</organism>
<accession>A0A1Z4MUR7</accession>
<evidence type="ECO:0000313" key="2">
    <source>
        <dbReference type="Proteomes" id="UP000218785"/>
    </source>
</evidence>
<gene>
    <name evidence="1" type="ORF">NIES37_11530</name>
</gene>
<proteinExistence type="predicted"/>
<keyword evidence="2" id="KW-1185">Reference proteome</keyword>